<evidence type="ECO:0000256" key="1">
    <source>
        <dbReference type="SAM" id="Coils"/>
    </source>
</evidence>
<name>A0A9W9NFK1_PENCI</name>
<dbReference type="GeneID" id="81389550"/>
<keyword evidence="3" id="KW-1185">Reference proteome</keyword>
<organism evidence="2 3">
    <name type="scientific">Penicillium citrinum</name>
    <dbReference type="NCBI Taxonomy" id="5077"/>
    <lineage>
        <taxon>Eukaryota</taxon>
        <taxon>Fungi</taxon>
        <taxon>Dikarya</taxon>
        <taxon>Ascomycota</taxon>
        <taxon>Pezizomycotina</taxon>
        <taxon>Eurotiomycetes</taxon>
        <taxon>Eurotiomycetidae</taxon>
        <taxon>Eurotiales</taxon>
        <taxon>Aspergillaceae</taxon>
        <taxon>Penicillium</taxon>
    </lineage>
</organism>
<dbReference type="RefSeq" id="XP_056495447.1">
    <property type="nucleotide sequence ID" value="XM_056650383.1"/>
</dbReference>
<dbReference type="EMBL" id="JAPQKT010000010">
    <property type="protein sequence ID" value="KAJ5217853.1"/>
    <property type="molecule type" value="Genomic_DNA"/>
</dbReference>
<dbReference type="AlphaFoldDB" id="A0A9W9NFK1"/>
<accession>A0A9W9NFK1</accession>
<protein>
    <submittedName>
        <fullName evidence="2">Uncharacterized protein</fullName>
    </submittedName>
</protein>
<evidence type="ECO:0000313" key="3">
    <source>
        <dbReference type="Proteomes" id="UP001147733"/>
    </source>
</evidence>
<reference evidence="2" key="2">
    <citation type="journal article" date="2023" name="IMA Fungus">
        <title>Comparative genomic study of the Penicillium genus elucidates a diverse pangenome and 15 lateral gene transfer events.</title>
        <authorList>
            <person name="Petersen C."/>
            <person name="Sorensen T."/>
            <person name="Nielsen M.R."/>
            <person name="Sondergaard T.E."/>
            <person name="Sorensen J.L."/>
            <person name="Fitzpatrick D.A."/>
            <person name="Frisvad J.C."/>
            <person name="Nielsen K.L."/>
        </authorList>
    </citation>
    <scope>NUCLEOTIDE SEQUENCE</scope>
    <source>
        <strain evidence="2">IBT 23319</strain>
    </source>
</reference>
<gene>
    <name evidence="2" type="ORF">N7469_011478</name>
</gene>
<feature type="coiled-coil region" evidence="1">
    <location>
        <begin position="63"/>
        <end position="97"/>
    </location>
</feature>
<evidence type="ECO:0000313" key="2">
    <source>
        <dbReference type="EMBL" id="KAJ5217853.1"/>
    </source>
</evidence>
<comment type="caution">
    <text evidence="2">The sequence shown here is derived from an EMBL/GenBank/DDBJ whole genome shotgun (WGS) entry which is preliminary data.</text>
</comment>
<reference evidence="2" key="1">
    <citation type="submission" date="2022-11" db="EMBL/GenBank/DDBJ databases">
        <authorList>
            <person name="Petersen C."/>
        </authorList>
    </citation>
    <scope>NUCLEOTIDE SEQUENCE</scope>
    <source>
        <strain evidence="2">IBT 23319</strain>
    </source>
</reference>
<sequence>MIHLLRAGSNRRTIFQRKRHRSHRSILYTSIGLPLKDESSKLKGLVYLEKEYGRAQSVEVEVQRRLKATTEDLENEVNDLRAQLSTNENTLRDMEEGFNSTLQNLLGEKED</sequence>
<keyword evidence="1" id="KW-0175">Coiled coil</keyword>
<dbReference type="Proteomes" id="UP001147733">
    <property type="component" value="Unassembled WGS sequence"/>
</dbReference>
<proteinExistence type="predicted"/>